<gene>
    <name evidence="7" type="ORF">KTO63_10695</name>
</gene>
<name>A0A9E2W4L2_9BACT</name>
<dbReference type="Pfam" id="PF07980">
    <property type="entry name" value="SusD_RagB"/>
    <property type="match status" value="1"/>
</dbReference>
<evidence type="ECO:0000259" key="6">
    <source>
        <dbReference type="Pfam" id="PF14322"/>
    </source>
</evidence>
<dbReference type="GO" id="GO:0009279">
    <property type="term" value="C:cell outer membrane"/>
    <property type="evidence" value="ECO:0007669"/>
    <property type="project" value="UniProtKB-SubCell"/>
</dbReference>
<comment type="caution">
    <text evidence="7">The sequence shown here is derived from an EMBL/GenBank/DDBJ whole genome shotgun (WGS) entry which is preliminary data.</text>
</comment>
<evidence type="ECO:0000313" key="8">
    <source>
        <dbReference type="Proteomes" id="UP000812270"/>
    </source>
</evidence>
<evidence type="ECO:0000256" key="1">
    <source>
        <dbReference type="ARBA" id="ARBA00004442"/>
    </source>
</evidence>
<keyword evidence="4" id="KW-0998">Cell outer membrane</keyword>
<dbReference type="InterPro" id="IPR033985">
    <property type="entry name" value="SusD-like_N"/>
</dbReference>
<dbReference type="InterPro" id="IPR012944">
    <property type="entry name" value="SusD_RagB_dom"/>
</dbReference>
<dbReference type="Proteomes" id="UP000812270">
    <property type="component" value="Unassembled WGS sequence"/>
</dbReference>
<reference evidence="7" key="1">
    <citation type="submission" date="2021-06" db="EMBL/GenBank/DDBJ databases">
        <authorList>
            <person name="Huq M.A."/>
        </authorList>
    </citation>
    <scope>NUCLEOTIDE SEQUENCE</scope>
    <source>
        <strain evidence="7">MAH-26</strain>
    </source>
</reference>
<organism evidence="7 8">
    <name type="scientific">Pinibacter aurantiacus</name>
    <dbReference type="NCBI Taxonomy" id="2851599"/>
    <lineage>
        <taxon>Bacteria</taxon>
        <taxon>Pseudomonadati</taxon>
        <taxon>Bacteroidota</taxon>
        <taxon>Chitinophagia</taxon>
        <taxon>Chitinophagales</taxon>
        <taxon>Chitinophagaceae</taxon>
        <taxon>Pinibacter</taxon>
    </lineage>
</organism>
<keyword evidence="3" id="KW-0472">Membrane</keyword>
<keyword evidence="2" id="KW-0732">Signal</keyword>
<keyword evidence="8" id="KW-1185">Reference proteome</keyword>
<dbReference type="Pfam" id="PF14322">
    <property type="entry name" value="SusD-like_3"/>
    <property type="match status" value="1"/>
</dbReference>
<accession>A0A9E2W4L2</accession>
<dbReference type="RefSeq" id="WP_217791272.1">
    <property type="nucleotide sequence ID" value="NZ_JAHSPG010000006.1"/>
</dbReference>
<feature type="domain" description="RagB/SusD" evidence="5">
    <location>
        <begin position="259"/>
        <end position="546"/>
    </location>
</feature>
<dbReference type="PROSITE" id="PS51257">
    <property type="entry name" value="PROKAR_LIPOPROTEIN"/>
    <property type="match status" value="1"/>
</dbReference>
<evidence type="ECO:0000256" key="3">
    <source>
        <dbReference type="ARBA" id="ARBA00023136"/>
    </source>
</evidence>
<dbReference type="AlphaFoldDB" id="A0A9E2W4L2"/>
<proteinExistence type="predicted"/>
<evidence type="ECO:0000256" key="2">
    <source>
        <dbReference type="ARBA" id="ARBA00022729"/>
    </source>
</evidence>
<evidence type="ECO:0000256" key="4">
    <source>
        <dbReference type="ARBA" id="ARBA00023237"/>
    </source>
</evidence>
<protein>
    <submittedName>
        <fullName evidence="7">RagB/SusD family nutrient uptake outer membrane protein</fullName>
    </submittedName>
</protein>
<evidence type="ECO:0000259" key="5">
    <source>
        <dbReference type="Pfam" id="PF07980"/>
    </source>
</evidence>
<dbReference type="EMBL" id="JAHSPG010000006">
    <property type="protein sequence ID" value="MBV4357618.1"/>
    <property type="molecule type" value="Genomic_DNA"/>
</dbReference>
<evidence type="ECO:0000313" key="7">
    <source>
        <dbReference type="EMBL" id="MBV4357618.1"/>
    </source>
</evidence>
<sequence>MKKNHLYIYFVALTVIISACNKKLNEYNPSGITPANMYTNAIGFETLVNAAYSYDRFWYGKEEGVSVSEMGTDIWTSGSGDVYPQLTQYLNLHSVGSNTASLSLLWDNFYAAINLCNTGIAGVNAVTDYTDAQKKMREGELRFLRAFYYWHIVETWGGVNFTTAPTVGVVTTANRTPVDTFYRQIFTDLQFAVANLPATTSDYGRVTIPAAKAFLARMYLTRGMNAEAAALANDVIKNYGFSLLSNYVDLWNMGNLKNKEVIWSVDYSTNLTLNDLATNAYPQGHSRGSNSDHLLYLMVYDQVNTAALIRDIPNGRPFNRYMPTLAYLKMFNRNFDSRYEGSFQSLWRANKAGGGFKVGDTVCYATPDTVKDIASKKYKVYDVTQVYKANGASLQNKFYVSLSKFKDSTRASLAEAQSARDVFVIRLAEMYLVAAEAKYKQGDLDSAAYFLNVVRKRAALPGHTNDMVIASAQVNLDFILDERARELGGEQLRWFDLKRTGKLIDRVRTMNPDAVPVSPDDTLRPIPQKQLNAVTNKGEFTQNKGYQ</sequence>
<feature type="domain" description="SusD-like N-terminal" evidence="6">
    <location>
        <begin position="96"/>
        <end position="220"/>
    </location>
</feature>
<comment type="subcellular location">
    <subcellularLocation>
        <location evidence="1">Cell outer membrane</location>
    </subcellularLocation>
</comment>